<keyword evidence="2" id="KW-1185">Reference proteome</keyword>
<comment type="caution">
    <text evidence="1">The sequence shown here is derived from an EMBL/GenBank/DDBJ whole genome shotgun (WGS) entry which is preliminary data.</text>
</comment>
<feature type="non-terminal residue" evidence="1">
    <location>
        <position position="1"/>
    </location>
</feature>
<dbReference type="EMBL" id="CAJVPZ010033042">
    <property type="protein sequence ID" value="CAG8743357.1"/>
    <property type="molecule type" value="Genomic_DNA"/>
</dbReference>
<organism evidence="1 2">
    <name type="scientific">Racocetra fulgida</name>
    <dbReference type="NCBI Taxonomy" id="60492"/>
    <lineage>
        <taxon>Eukaryota</taxon>
        <taxon>Fungi</taxon>
        <taxon>Fungi incertae sedis</taxon>
        <taxon>Mucoromycota</taxon>
        <taxon>Glomeromycotina</taxon>
        <taxon>Glomeromycetes</taxon>
        <taxon>Diversisporales</taxon>
        <taxon>Gigasporaceae</taxon>
        <taxon>Racocetra</taxon>
    </lineage>
</organism>
<evidence type="ECO:0000313" key="2">
    <source>
        <dbReference type="Proteomes" id="UP000789396"/>
    </source>
</evidence>
<dbReference type="AlphaFoldDB" id="A0A9N9IR06"/>
<protein>
    <submittedName>
        <fullName evidence="1">6182_t:CDS:1</fullName>
    </submittedName>
</protein>
<feature type="non-terminal residue" evidence="1">
    <location>
        <position position="53"/>
    </location>
</feature>
<name>A0A9N9IR06_9GLOM</name>
<dbReference type="OrthoDB" id="10497444at2759"/>
<dbReference type="Proteomes" id="UP000789396">
    <property type="component" value="Unassembled WGS sequence"/>
</dbReference>
<gene>
    <name evidence="1" type="ORF">RFULGI_LOCUS13043</name>
</gene>
<evidence type="ECO:0000313" key="1">
    <source>
        <dbReference type="EMBL" id="CAG8743357.1"/>
    </source>
</evidence>
<sequence length="53" mass="5742">FWLLDGGNADVVGNVDMGGEESCANRFGIIVSILIFDRSMAGRLDEDLTPNKL</sequence>
<reference evidence="1" key="1">
    <citation type="submission" date="2021-06" db="EMBL/GenBank/DDBJ databases">
        <authorList>
            <person name="Kallberg Y."/>
            <person name="Tangrot J."/>
            <person name="Rosling A."/>
        </authorList>
    </citation>
    <scope>NUCLEOTIDE SEQUENCE</scope>
    <source>
        <strain evidence="1">IN212</strain>
    </source>
</reference>
<proteinExistence type="predicted"/>
<accession>A0A9N9IR06</accession>